<dbReference type="RefSeq" id="WP_015493633.1">
    <property type="nucleotide sequence ID" value="NC_020908.1"/>
</dbReference>
<reference evidence="1 2" key="1">
    <citation type="journal article" date="2013" name="PLoS ONE">
        <title>Poles Apart: Arctic and Antarctic Octadecabacter strains Share High Genome Plasticity and a New Type of Xanthorhodopsin.</title>
        <authorList>
            <person name="Vollmers J."/>
            <person name="Voget S."/>
            <person name="Dietrich S."/>
            <person name="Gollnow K."/>
            <person name="Smits M."/>
            <person name="Meyer K."/>
            <person name="Brinkhoff T."/>
            <person name="Simon M."/>
            <person name="Daniel R."/>
        </authorList>
    </citation>
    <scope>NUCLEOTIDE SEQUENCE [LARGE SCALE GENOMIC DNA]</scope>
    <source>
        <strain evidence="1 2">238</strain>
    </source>
</reference>
<evidence type="ECO:0000313" key="1">
    <source>
        <dbReference type="EMBL" id="AGI70392.1"/>
    </source>
</evidence>
<protein>
    <submittedName>
        <fullName evidence="1">Uncharacterized protein</fullName>
    </submittedName>
</protein>
<dbReference type="KEGG" id="oar:OA238_c01230"/>
<gene>
    <name evidence="1" type="ORF">OA238_c01230</name>
</gene>
<proteinExistence type="predicted"/>
<dbReference type="HOGENOM" id="CLU_1413910_0_0_5"/>
<dbReference type="STRING" id="391616.OA238_c01230"/>
<dbReference type="EMBL" id="CP003742">
    <property type="protein sequence ID" value="AGI70392.1"/>
    <property type="molecule type" value="Genomic_DNA"/>
</dbReference>
<dbReference type="OrthoDB" id="7860723at2"/>
<sequence>MEGTMSVPDPLLTHDDISAFFIVGFKDDIALGTWDMRQLTPTTRWNLSFDPRGMVFPTGGMHDSDKGQAWNAGGQANDCGDPGFGFNSGTNAQDLCVNNVWHTDSMINRYTRFPVFAEGTANLDCAALRCWVACHSLTTRVHTLSRIRRANRLTLRKTKTRRTFSFDERFAIPLYLVRNFNCAMYRRPSHNI</sequence>
<accession>M9RDX7</accession>
<dbReference type="Proteomes" id="UP000004688">
    <property type="component" value="Chromosome"/>
</dbReference>
<dbReference type="AlphaFoldDB" id="M9RDX7"/>
<dbReference type="eggNOG" id="ENOG5030DWD">
    <property type="taxonomic scope" value="Bacteria"/>
</dbReference>
<evidence type="ECO:0000313" key="2">
    <source>
        <dbReference type="Proteomes" id="UP000004688"/>
    </source>
</evidence>
<name>M9RDX7_9RHOB</name>
<keyword evidence="2" id="KW-1185">Reference proteome</keyword>
<organism evidence="1 2">
    <name type="scientific">Octadecabacter arcticus 238</name>
    <dbReference type="NCBI Taxonomy" id="391616"/>
    <lineage>
        <taxon>Bacteria</taxon>
        <taxon>Pseudomonadati</taxon>
        <taxon>Pseudomonadota</taxon>
        <taxon>Alphaproteobacteria</taxon>
        <taxon>Rhodobacterales</taxon>
        <taxon>Roseobacteraceae</taxon>
        <taxon>Octadecabacter</taxon>
    </lineage>
</organism>